<dbReference type="Pfam" id="PF22243">
    <property type="entry name" value="DUF5018-rel"/>
    <property type="match status" value="1"/>
</dbReference>
<name>A0A0F5JGB0_9BACT</name>
<dbReference type="PATRIC" id="fig|927665.4.peg.1488"/>
<dbReference type="HOGENOM" id="CLU_140211_0_0_10"/>
<gene>
    <name evidence="3" type="ORF">HMPREF1535_01456</name>
</gene>
<proteinExistence type="predicted"/>
<evidence type="ECO:0000256" key="1">
    <source>
        <dbReference type="SAM" id="SignalP"/>
    </source>
</evidence>
<evidence type="ECO:0000313" key="4">
    <source>
        <dbReference type="Proteomes" id="UP000033047"/>
    </source>
</evidence>
<organism evidence="3 4">
    <name type="scientific">Parabacteroides goldsteinii DSM 19448 = WAL 12034</name>
    <dbReference type="NCBI Taxonomy" id="927665"/>
    <lineage>
        <taxon>Bacteria</taxon>
        <taxon>Pseudomonadati</taxon>
        <taxon>Bacteroidota</taxon>
        <taxon>Bacteroidia</taxon>
        <taxon>Bacteroidales</taxon>
        <taxon>Tannerellaceae</taxon>
        <taxon>Parabacteroides</taxon>
    </lineage>
</organism>
<dbReference type="STRING" id="927665.HMPREF1535_01456"/>
<feature type="domain" description="DUF5018" evidence="2">
    <location>
        <begin position="38"/>
        <end position="153"/>
    </location>
</feature>
<dbReference type="Gene3D" id="2.60.40.4120">
    <property type="match status" value="1"/>
</dbReference>
<feature type="chain" id="PRO_5002490286" description="DUF5018 domain-containing protein" evidence="1">
    <location>
        <begin position="23"/>
        <end position="159"/>
    </location>
</feature>
<feature type="signal peptide" evidence="1">
    <location>
        <begin position="1"/>
        <end position="22"/>
    </location>
</feature>
<protein>
    <recommendedName>
        <fullName evidence="2">DUF5018 domain-containing protein</fullName>
    </recommendedName>
</protein>
<evidence type="ECO:0000313" key="3">
    <source>
        <dbReference type="EMBL" id="KKB56804.1"/>
    </source>
</evidence>
<keyword evidence="1" id="KW-0732">Signal</keyword>
<accession>A0A0F5JGB0</accession>
<dbReference type="PROSITE" id="PS51257">
    <property type="entry name" value="PROKAR_LIPOPROTEIN"/>
    <property type="match status" value="1"/>
</dbReference>
<comment type="caution">
    <text evidence="3">The sequence shown here is derived from an EMBL/GenBank/DDBJ whole genome shotgun (WGS) entry which is preliminary data.</text>
</comment>
<dbReference type="Proteomes" id="UP000033047">
    <property type="component" value="Unassembled WGS sequence"/>
</dbReference>
<dbReference type="InterPro" id="IPR054460">
    <property type="entry name" value="DUF5018-rel"/>
</dbReference>
<dbReference type="EMBL" id="AQHV01000010">
    <property type="protein sequence ID" value="KKB56804.1"/>
    <property type="molecule type" value="Genomic_DNA"/>
</dbReference>
<evidence type="ECO:0000259" key="2">
    <source>
        <dbReference type="Pfam" id="PF22243"/>
    </source>
</evidence>
<dbReference type="AlphaFoldDB" id="A0A0F5JGB0"/>
<dbReference type="RefSeq" id="WP_009860747.1">
    <property type="nucleotide sequence ID" value="NZ_KQ033912.1"/>
</dbReference>
<sequence>MKKYSYLLFLSILFTLSSCLTGGLEDLPEFEENEISGVQRVEYRYISDEVSNASGQQIVKKVELGRSNIVIDKEASTVSLDVSVPAANEGSFPASEWEKCSVNNIGVMVTLSTAARITPKEGSPALGVPGDWSKPNKYLVTAANGEQREWTITIVNFTK</sequence>
<reference evidence="3 4" key="1">
    <citation type="submission" date="2013-04" db="EMBL/GenBank/DDBJ databases">
        <title>The Genome Sequence of Parabacteroides goldsteinii DSM 19448.</title>
        <authorList>
            <consortium name="The Broad Institute Genomics Platform"/>
            <person name="Earl A."/>
            <person name="Ward D."/>
            <person name="Feldgarden M."/>
            <person name="Gevers D."/>
            <person name="Martens E."/>
            <person name="Sakamoto M."/>
            <person name="Benno Y."/>
            <person name="Song Y."/>
            <person name="Liu C."/>
            <person name="Lee J."/>
            <person name="Bolanos M."/>
            <person name="Vaisanen M.L."/>
            <person name="Finegold S.M."/>
            <person name="Walker B."/>
            <person name="Young S."/>
            <person name="Zeng Q."/>
            <person name="Gargeya S."/>
            <person name="Fitzgerald M."/>
            <person name="Haas B."/>
            <person name="Abouelleil A."/>
            <person name="Allen A.W."/>
            <person name="Alvarado L."/>
            <person name="Arachchi H.M."/>
            <person name="Berlin A.M."/>
            <person name="Chapman S.B."/>
            <person name="Gainer-Dewar J."/>
            <person name="Goldberg J."/>
            <person name="Griggs A."/>
            <person name="Gujja S."/>
            <person name="Hansen M."/>
            <person name="Howarth C."/>
            <person name="Imamovic A."/>
            <person name="Ireland A."/>
            <person name="Larimer J."/>
            <person name="McCowan C."/>
            <person name="Murphy C."/>
            <person name="Pearson M."/>
            <person name="Poon T.W."/>
            <person name="Priest M."/>
            <person name="Roberts A."/>
            <person name="Saif S."/>
            <person name="Shea T."/>
            <person name="Sisk P."/>
            <person name="Sykes S."/>
            <person name="Wortman J."/>
            <person name="Nusbaum C."/>
            <person name="Birren B."/>
        </authorList>
    </citation>
    <scope>NUCLEOTIDE SEQUENCE [LARGE SCALE GENOMIC DNA]</scope>
    <source>
        <strain evidence="3 4">DSM 19448</strain>
    </source>
</reference>